<keyword evidence="10" id="KW-0813">Transport</keyword>
<dbReference type="EMBL" id="BMFK01000002">
    <property type="protein sequence ID" value="GGE73918.1"/>
    <property type="molecule type" value="Genomic_DNA"/>
</dbReference>
<keyword evidence="4 11" id="KW-0488">Methylation</keyword>
<dbReference type="Pfam" id="PF07963">
    <property type="entry name" value="N_methyl"/>
    <property type="match status" value="1"/>
</dbReference>
<name>A0A917EQP8_9BACI</name>
<dbReference type="GO" id="GO:0005886">
    <property type="term" value="C:plasma membrane"/>
    <property type="evidence" value="ECO:0007669"/>
    <property type="project" value="UniProtKB-SubCell"/>
</dbReference>
<proteinExistence type="inferred from homology"/>
<evidence type="ECO:0000256" key="2">
    <source>
        <dbReference type="ARBA" id="ARBA00004241"/>
    </source>
</evidence>
<evidence type="ECO:0000256" key="8">
    <source>
        <dbReference type="ARBA" id="ARBA00023287"/>
    </source>
</evidence>
<dbReference type="PANTHER" id="PTHR30093">
    <property type="entry name" value="GENERAL SECRETION PATHWAY PROTEIN G"/>
    <property type="match status" value="1"/>
</dbReference>
<evidence type="ECO:0000256" key="3">
    <source>
        <dbReference type="ARBA" id="ARBA00022475"/>
    </source>
</evidence>
<protein>
    <recommendedName>
        <fullName evidence="10">ComG operon protein 3</fullName>
    </recommendedName>
</protein>
<accession>A0A917EQP8</accession>
<gene>
    <name evidence="12" type="primary">comGC</name>
    <name evidence="12" type="ORF">GCM10007140_24750</name>
</gene>
<dbReference type="Gene3D" id="3.30.700.10">
    <property type="entry name" value="Glycoprotein, Type 4 Pilin"/>
    <property type="match status" value="1"/>
</dbReference>
<feature type="propeptide" id="PRO_5039776960" evidence="11">
    <location>
        <begin position="1"/>
        <end position="6"/>
    </location>
</feature>
<comment type="function">
    <text evidence="10">Required for transformation and DNA binding.</text>
</comment>
<evidence type="ECO:0000313" key="13">
    <source>
        <dbReference type="Proteomes" id="UP000605259"/>
    </source>
</evidence>
<comment type="caution">
    <text evidence="12">The sequence shown here is derived from an EMBL/GenBank/DDBJ whole genome shotgun (WGS) entry which is preliminary data.</text>
</comment>
<comment type="subcellular location">
    <subcellularLocation>
        <location evidence="1">Cell membrane</location>
        <topology evidence="1">Single-pass membrane protein</topology>
    </subcellularLocation>
    <subcellularLocation>
        <location evidence="2">Cell surface</location>
    </subcellularLocation>
</comment>
<evidence type="ECO:0000256" key="11">
    <source>
        <dbReference type="PIRSR" id="PIRSR029928-50"/>
    </source>
</evidence>
<dbReference type="GO" id="GO:0030420">
    <property type="term" value="P:establishment of competence for transformation"/>
    <property type="evidence" value="ECO:0007669"/>
    <property type="project" value="UniProtKB-UniRule"/>
</dbReference>
<dbReference type="InterPro" id="IPR045584">
    <property type="entry name" value="Pilin-like"/>
</dbReference>
<dbReference type="InterPro" id="IPR012902">
    <property type="entry name" value="N_methyl_site"/>
</dbReference>
<keyword evidence="13" id="KW-1185">Reference proteome</keyword>
<evidence type="ECO:0000256" key="9">
    <source>
        <dbReference type="ARBA" id="ARBA00043982"/>
    </source>
</evidence>
<sequence>MKNENGFTLIEMMIVMLIIAVLLIIMIPNVLTQQNAVEKKGCEAYIKTVEAQVQAYRLEHNEIPSMEQLVTGKYVKESTCPDGSTITISSEGVVSGAKRKQ</sequence>
<reference evidence="12" key="1">
    <citation type="journal article" date="2014" name="Int. J. Syst. Evol. Microbiol.">
        <title>Complete genome sequence of Corynebacterium casei LMG S-19264T (=DSM 44701T), isolated from a smear-ripened cheese.</title>
        <authorList>
            <consortium name="US DOE Joint Genome Institute (JGI-PGF)"/>
            <person name="Walter F."/>
            <person name="Albersmeier A."/>
            <person name="Kalinowski J."/>
            <person name="Ruckert C."/>
        </authorList>
    </citation>
    <scope>NUCLEOTIDE SEQUENCE</scope>
    <source>
        <strain evidence="12">CGMCC 1.12698</strain>
    </source>
</reference>
<dbReference type="GO" id="GO:0015627">
    <property type="term" value="C:type II protein secretion system complex"/>
    <property type="evidence" value="ECO:0007669"/>
    <property type="project" value="InterPro"/>
</dbReference>
<dbReference type="GO" id="GO:0015628">
    <property type="term" value="P:protein secretion by the type II secretion system"/>
    <property type="evidence" value="ECO:0007669"/>
    <property type="project" value="InterPro"/>
</dbReference>
<comment type="similarity">
    <text evidence="9 10">Belongs to the ComGC family.</text>
</comment>
<evidence type="ECO:0000256" key="1">
    <source>
        <dbReference type="ARBA" id="ARBA00004162"/>
    </source>
</evidence>
<dbReference type="PRINTS" id="PR00813">
    <property type="entry name" value="BCTERIALGSPG"/>
</dbReference>
<dbReference type="NCBIfam" id="TIGR02532">
    <property type="entry name" value="IV_pilin_GFxxxE"/>
    <property type="match status" value="1"/>
</dbReference>
<keyword evidence="6 10" id="KW-1133">Transmembrane helix</keyword>
<feature type="modified residue" description="N-methylphenylalanine" evidence="11">
    <location>
        <position position="7"/>
    </location>
</feature>
<dbReference type="Proteomes" id="UP000605259">
    <property type="component" value="Unassembled WGS sequence"/>
</dbReference>
<evidence type="ECO:0000256" key="6">
    <source>
        <dbReference type="ARBA" id="ARBA00022989"/>
    </source>
</evidence>
<dbReference type="InterPro" id="IPR016940">
    <property type="entry name" value="ComGC"/>
</dbReference>
<dbReference type="PANTHER" id="PTHR30093:SF2">
    <property type="entry name" value="TYPE II SECRETION SYSTEM PROTEIN H"/>
    <property type="match status" value="1"/>
</dbReference>
<dbReference type="NCBIfam" id="NF040999">
    <property type="entry name" value="pilin_ComGC"/>
    <property type="match status" value="1"/>
</dbReference>
<keyword evidence="7 10" id="KW-0472">Membrane</keyword>
<feature type="chain" id="PRO_5039776959" description="ComG operon protein 3" evidence="11">
    <location>
        <begin position="7"/>
        <end position="101"/>
    </location>
</feature>
<dbReference type="InterPro" id="IPR000983">
    <property type="entry name" value="Bac_GSPG_pilin"/>
</dbReference>
<dbReference type="PIRSF" id="PIRSF029928">
    <property type="entry name" value="Late_competence_ComGC"/>
    <property type="match status" value="1"/>
</dbReference>
<dbReference type="AlphaFoldDB" id="A0A917EQP8"/>
<evidence type="ECO:0000256" key="4">
    <source>
        <dbReference type="ARBA" id="ARBA00022481"/>
    </source>
</evidence>
<evidence type="ECO:0000256" key="10">
    <source>
        <dbReference type="PIRNR" id="PIRNR029928"/>
    </source>
</evidence>
<dbReference type="GO" id="GO:0009986">
    <property type="term" value="C:cell surface"/>
    <property type="evidence" value="ECO:0007669"/>
    <property type="project" value="UniProtKB-SubCell"/>
</dbReference>
<feature type="transmembrane region" description="Helical" evidence="10">
    <location>
        <begin position="12"/>
        <end position="31"/>
    </location>
</feature>
<evidence type="ECO:0000256" key="7">
    <source>
        <dbReference type="ARBA" id="ARBA00023136"/>
    </source>
</evidence>
<keyword evidence="5 10" id="KW-0812">Transmembrane</keyword>
<keyword evidence="3 10" id="KW-1003">Cell membrane</keyword>
<keyword evidence="8 10" id="KW-0178">Competence</keyword>
<dbReference type="SUPFAM" id="SSF54523">
    <property type="entry name" value="Pili subunits"/>
    <property type="match status" value="1"/>
</dbReference>
<dbReference type="RefSeq" id="WP_188388807.1">
    <property type="nucleotide sequence ID" value="NZ_BMFK01000002.1"/>
</dbReference>
<comment type="subunit">
    <text evidence="10">Homodimer.</text>
</comment>
<organism evidence="12 13">
    <name type="scientific">Priestia taiwanensis</name>
    <dbReference type="NCBI Taxonomy" id="1347902"/>
    <lineage>
        <taxon>Bacteria</taxon>
        <taxon>Bacillati</taxon>
        <taxon>Bacillota</taxon>
        <taxon>Bacilli</taxon>
        <taxon>Bacillales</taxon>
        <taxon>Bacillaceae</taxon>
        <taxon>Priestia</taxon>
    </lineage>
</organism>
<reference evidence="12" key="2">
    <citation type="submission" date="2020-09" db="EMBL/GenBank/DDBJ databases">
        <authorList>
            <person name="Sun Q."/>
            <person name="Zhou Y."/>
        </authorList>
    </citation>
    <scope>NUCLEOTIDE SEQUENCE</scope>
    <source>
        <strain evidence="12">CGMCC 1.12698</strain>
    </source>
</reference>
<evidence type="ECO:0000313" key="12">
    <source>
        <dbReference type="EMBL" id="GGE73918.1"/>
    </source>
</evidence>
<evidence type="ECO:0000256" key="5">
    <source>
        <dbReference type="ARBA" id="ARBA00022692"/>
    </source>
</evidence>